<protein>
    <submittedName>
        <fullName evidence="7">Permease for cytosine/purines, uracil, thiamine, allantoin-domain-containing protein</fullName>
    </submittedName>
</protein>
<dbReference type="EMBL" id="MCFC01000074">
    <property type="protein sequence ID" value="ORY23924.1"/>
    <property type="molecule type" value="Genomic_DNA"/>
</dbReference>
<dbReference type="InParanoid" id="A0A1Y2AN60"/>
<feature type="transmembrane region" description="Helical" evidence="6">
    <location>
        <begin position="134"/>
        <end position="152"/>
    </location>
</feature>
<evidence type="ECO:0000256" key="3">
    <source>
        <dbReference type="ARBA" id="ARBA00022692"/>
    </source>
</evidence>
<feature type="transmembrane region" description="Helical" evidence="6">
    <location>
        <begin position="295"/>
        <end position="314"/>
    </location>
</feature>
<evidence type="ECO:0000313" key="7">
    <source>
        <dbReference type="EMBL" id="ORY23924.1"/>
    </source>
</evidence>
<feature type="transmembrane region" description="Helical" evidence="6">
    <location>
        <begin position="384"/>
        <end position="405"/>
    </location>
</feature>
<dbReference type="InterPro" id="IPR001248">
    <property type="entry name" value="Pur-cyt_permease"/>
</dbReference>
<comment type="caution">
    <text evidence="7">The sequence shown here is derived from an EMBL/GenBank/DDBJ whole genome shotgun (WGS) entry which is preliminary data.</text>
</comment>
<keyword evidence="3 6" id="KW-0812">Transmembrane</keyword>
<evidence type="ECO:0000256" key="5">
    <source>
        <dbReference type="ARBA" id="ARBA00023136"/>
    </source>
</evidence>
<proteinExistence type="inferred from homology"/>
<evidence type="ECO:0000256" key="1">
    <source>
        <dbReference type="ARBA" id="ARBA00004141"/>
    </source>
</evidence>
<evidence type="ECO:0000256" key="6">
    <source>
        <dbReference type="SAM" id="Phobius"/>
    </source>
</evidence>
<name>A0A1Y2AN60_9TREE</name>
<comment type="subcellular location">
    <subcellularLocation>
        <location evidence="1">Membrane</location>
        <topology evidence="1">Multi-pass membrane protein</topology>
    </subcellularLocation>
</comment>
<evidence type="ECO:0000313" key="8">
    <source>
        <dbReference type="Proteomes" id="UP000193986"/>
    </source>
</evidence>
<feature type="transmembrane region" description="Helical" evidence="6">
    <location>
        <begin position="451"/>
        <end position="476"/>
    </location>
</feature>
<feature type="transmembrane region" description="Helical" evidence="6">
    <location>
        <begin position="509"/>
        <end position="534"/>
    </location>
</feature>
<organism evidence="7 8">
    <name type="scientific">Naematelia encephala</name>
    <dbReference type="NCBI Taxonomy" id="71784"/>
    <lineage>
        <taxon>Eukaryota</taxon>
        <taxon>Fungi</taxon>
        <taxon>Dikarya</taxon>
        <taxon>Basidiomycota</taxon>
        <taxon>Agaricomycotina</taxon>
        <taxon>Tremellomycetes</taxon>
        <taxon>Tremellales</taxon>
        <taxon>Naemateliaceae</taxon>
        <taxon>Naematelia</taxon>
    </lineage>
</organism>
<comment type="similarity">
    <text evidence="2">Belongs to the purine-cytosine permease (2.A.39) family.</text>
</comment>
<dbReference type="PANTHER" id="PTHR30618">
    <property type="entry name" value="NCS1 FAMILY PURINE/PYRIMIDINE TRANSPORTER"/>
    <property type="match status" value="1"/>
</dbReference>
<keyword evidence="4 6" id="KW-1133">Transmembrane helix</keyword>
<dbReference type="InterPro" id="IPR045225">
    <property type="entry name" value="Uracil/uridine/allantoin_perm"/>
</dbReference>
<dbReference type="Pfam" id="PF02133">
    <property type="entry name" value="Transp_cyt_pur"/>
    <property type="match status" value="1"/>
</dbReference>
<evidence type="ECO:0000256" key="4">
    <source>
        <dbReference type="ARBA" id="ARBA00022989"/>
    </source>
</evidence>
<reference evidence="7 8" key="1">
    <citation type="submission" date="2016-07" db="EMBL/GenBank/DDBJ databases">
        <title>Pervasive Adenine N6-methylation of Active Genes in Fungi.</title>
        <authorList>
            <consortium name="DOE Joint Genome Institute"/>
            <person name="Mondo S.J."/>
            <person name="Dannebaum R.O."/>
            <person name="Kuo R.C."/>
            <person name="Labutti K."/>
            <person name="Haridas S."/>
            <person name="Kuo A."/>
            <person name="Salamov A."/>
            <person name="Ahrendt S.R."/>
            <person name="Lipzen A."/>
            <person name="Sullivan W."/>
            <person name="Andreopoulos W.B."/>
            <person name="Clum A."/>
            <person name="Lindquist E."/>
            <person name="Daum C."/>
            <person name="Ramamoorthy G.K."/>
            <person name="Gryganskyi A."/>
            <person name="Culley D."/>
            <person name="Magnuson J.K."/>
            <person name="James T.Y."/>
            <person name="O'Malley M.A."/>
            <person name="Stajich J.E."/>
            <person name="Spatafora J.W."/>
            <person name="Visel A."/>
            <person name="Grigoriev I.V."/>
        </authorList>
    </citation>
    <scope>NUCLEOTIDE SEQUENCE [LARGE SCALE GENOMIC DNA]</scope>
    <source>
        <strain evidence="7 8">68-887.2</strain>
    </source>
</reference>
<dbReference type="Proteomes" id="UP000193986">
    <property type="component" value="Unassembled WGS sequence"/>
</dbReference>
<accession>A0A1Y2AN60</accession>
<keyword evidence="8" id="KW-1185">Reference proteome</keyword>
<feature type="transmembrane region" description="Helical" evidence="6">
    <location>
        <begin position="227"/>
        <end position="244"/>
    </location>
</feature>
<dbReference type="OrthoDB" id="2018619at2759"/>
<dbReference type="GO" id="GO:0005886">
    <property type="term" value="C:plasma membrane"/>
    <property type="evidence" value="ECO:0007669"/>
    <property type="project" value="TreeGrafter"/>
</dbReference>
<keyword evidence="5 6" id="KW-0472">Membrane</keyword>
<dbReference type="AlphaFoldDB" id="A0A1Y2AN60"/>
<evidence type="ECO:0000256" key="2">
    <source>
        <dbReference type="ARBA" id="ARBA00008974"/>
    </source>
</evidence>
<dbReference type="Gene3D" id="1.10.4160.10">
    <property type="entry name" value="Hydantoin permease"/>
    <property type="match status" value="1"/>
</dbReference>
<feature type="transmembrane region" description="Helical" evidence="6">
    <location>
        <begin position="425"/>
        <end position="445"/>
    </location>
</feature>
<dbReference type="GO" id="GO:0015205">
    <property type="term" value="F:nucleobase transmembrane transporter activity"/>
    <property type="evidence" value="ECO:0007669"/>
    <property type="project" value="TreeGrafter"/>
</dbReference>
<feature type="transmembrane region" description="Helical" evidence="6">
    <location>
        <begin position="334"/>
        <end position="359"/>
    </location>
</feature>
<feature type="transmembrane region" description="Helical" evidence="6">
    <location>
        <begin position="546"/>
        <end position="569"/>
    </location>
</feature>
<sequence length="653" mass="71357">MITIAQNTTPGTQEFCQLAKDKTPDHLKMDALKNVKKFAKSTGFLQKPQSAKDAGADDFRPTSGLKPLIHMEPGNNSFWINEDLAPSPPQMRTWSWLSYVSLWWGTNYGVGAWSSGSALLSIGLSFNTTIGASVLGYLLIAFVAVGAARVGSRYHIGFPTWSRAAFGMRGSKIFVGLRGTVAVIWFAVQTYYAALMIDQALCAVSPNGWAKMANHVAASSNVTTRKLVAYFIAWAMHLPFAFVHPSMIKIFFEVKALILPAASWGFLGALVHLAGGSVNFKNLNGTVATTPSAQGWAWMLGINSCFGGIAPMLINQPDIGRYANTPQAAVWPQFVSQFIGSIVVMMLGLTSGAATFQIFGKKVWNVWDICDLILNDENIVTPGWRAGIFLFALTQIYATIGTNLFANSIPFACDFSGLWPQRINIIRGQLFVMAFSWIIQPWSIISSGVKFVTFLGSYTFFCGAMLSVLLCDYYIVRRGNLHTPSLFDAVGNTLNPDGLYMYRSPVKGFNMVAIVSWLLGIAVPLPGLCLSYTSQTGVAATKMKQIYNSGFLISFGITAMFFLAGSYIWKPQIIPSGREGEFVWKYEFLGKTDGYFADEPIVTFGRQSASEVVMDISPEAGLESPDEKYGKEDDIETSVLPVVKSHSESSGSL</sequence>
<feature type="transmembrane region" description="Helical" evidence="6">
    <location>
        <begin position="96"/>
        <end position="114"/>
    </location>
</feature>
<feature type="transmembrane region" description="Helical" evidence="6">
    <location>
        <begin position="256"/>
        <end position="275"/>
    </location>
</feature>
<gene>
    <name evidence="7" type="ORF">BCR39DRAFT_340337</name>
</gene>
<dbReference type="PANTHER" id="PTHR30618:SF0">
    <property type="entry name" value="PURINE-URACIL PERMEASE NCS1"/>
    <property type="match status" value="1"/>
</dbReference>